<feature type="transmembrane region" description="Helical" evidence="4">
    <location>
        <begin position="12"/>
        <end position="34"/>
    </location>
</feature>
<evidence type="ECO:0000259" key="6">
    <source>
        <dbReference type="PROSITE" id="PS50885"/>
    </source>
</evidence>
<reference evidence="7 8" key="1">
    <citation type="submission" date="2020-02" db="EMBL/GenBank/DDBJ databases">
        <authorList>
            <person name="Dziuba M."/>
            <person name="Kuznetsov B."/>
            <person name="Mardanov A."/>
            <person name="Ravin N."/>
            <person name="Grouzdev D."/>
        </authorList>
    </citation>
    <scope>NUCLEOTIDE SEQUENCE [LARGE SCALE GENOMIC DNA]</scope>
    <source>
        <strain evidence="7 8">SpK</strain>
    </source>
</reference>
<dbReference type="Pfam" id="PF00672">
    <property type="entry name" value="HAMP"/>
    <property type="match status" value="1"/>
</dbReference>
<keyword evidence="8" id="KW-1185">Reference proteome</keyword>
<dbReference type="InterPro" id="IPR003660">
    <property type="entry name" value="HAMP_dom"/>
</dbReference>
<protein>
    <submittedName>
        <fullName evidence="7">HAMP domain-containing protein</fullName>
    </submittedName>
</protein>
<dbReference type="Gene3D" id="1.10.287.950">
    <property type="entry name" value="Methyl-accepting chemotaxis protein"/>
    <property type="match status" value="1"/>
</dbReference>
<sequence>MSFRSIRLGILVPVLMTLAVGLVSVVAFTSWVLFRDARSAAADTMRETARAQTPTVVRLLDDALGTARTNAAWARAQLSEGVLDRAHFGQALSVVLESNPEFTGVYAGMEPNFDGRDAEYAGTAWGDEKGRFLIYAFRNSGKVGLENTPLTGDAAEQFWYYGPLKEKREAVTPPYWYEVSGEKTLMSSVAVPLVVDGKGLGVLTVDISLGTVQRQLGVLKPMGTGWAGLVSADGQWVANPEGGKLGKQLEDPVFKGALERVRSGEVAEATIDDIHTGKRAAMVMVPVRFGRTDKVWGFTVVVPEETILATAISTRTTLVVAGMLILAVAAGIVLVVGNGIARPVTRMTSAMSELAAGNLAVAVEGAGRRDELGGMAKALQVFKDNAAAMAEMTERNRRMEQETAEARRTLLVETANSFETEIGVVVRSVGEAADALQGTAHSMRDIAGRVNTQAAEVASSADSASGNVQTVAAAAEELAASINEISRQVAHSSQSAGEAVRQVEINRATVGRLTEAAGRIGEVVTLINDIAQQTNLLALNATIEAARAGEAGKGFAVVAGEVKSLATQTARATEEISAQVLEVQNTTREAVAAIGEVATTISGIDQIAAQIAAAVEEQAAATKEITRSVQQAAEGTHAVSDGIALVHEAAEESGASAASVLAGADILSADAITLRDKVDQLVARIRAG</sequence>
<dbReference type="PANTHER" id="PTHR32089">
    <property type="entry name" value="METHYL-ACCEPTING CHEMOTAXIS PROTEIN MCPB"/>
    <property type="match status" value="1"/>
</dbReference>
<keyword evidence="1 3" id="KW-0807">Transducer</keyword>
<keyword evidence="4" id="KW-1133">Transmembrane helix</keyword>
<organism evidence="7 8">
    <name type="scientific">Magnetospirillum aberrantis SpK</name>
    <dbReference type="NCBI Taxonomy" id="908842"/>
    <lineage>
        <taxon>Bacteria</taxon>
        <taxon>Pseudomonadati</taxon>
        <taxon>Pseudomonadota</taxon>
        <taxon>Alphaproteobacteria</taxon>
        <taxon>Rhodospirillales</taxon>
        <taxon>Rhodospirillaceae</taxon>
        <taxon>Magnetospirillum</taxon>
    </lineage>
</organism>
<dbReference type="GO" id="GO:0007165">
    <property type="term" value="P:signal transduction"/>
    <property type="evidence" value="ECO:0007669"/>
    <property type="project" value="UniProtKB-KW"/>
</dbReference>
<dbReference type="Pfam" id="PF00015">
    <property type="entry name" value="MCPsignal"/>
    <property type="match status" value="1"/>
</dbReference>
<dbReference type="EMBL" id="JAAIYP010000039">
    <property type="protein sequence ID" value="NFV81128.1"/>
    <property type="molecule type" value="Genomic_DNA"/>
</dbReference>
<comment type="similarity">
    <text evidence="2">Belongs to the methyl-accepting chemotaxis (MCP) protein family.</text>
</comment>
<dbReference type="Gene3D" id="3.30.450.20">
    <property type="entry name" value="PAS domain"/>
    <property type="match status" value="2"/>
</dbReference>
<dbReference type="Gene3D" id="6.10.340.10">
    <property type="match status" value="1"/>
</dbReference>
<feature type="domain" description="HAMP" evidence="6">
    <location>
        <begin position="338"/>
        <end position="391"/>
    </location>
</feature>
<keyword evidence="4" id="KW-0812">Transmembrane</keyword>
<keyword evidence="4" id="KW-0472">Membrane</keyword>
<evidence type="ECO:0000256" key="1">
    <source>
        <dbReference type="ARBA" id="ARBA00023224"/>
    </source>
</evidence>
<dbReference type="RefSeq" id="WP_163680683.1">
    <property type="nucleotide sequence ID" value="NZ_JAAIYP010000039.1"/>
</dbReference>
<evidence type="ECO:0000313" key="8">
    <source>
        <dbReference type="Proteomes" id="UP000480684"/>
    </source>
</evidence>
<dbReference type="GO" id="GO:0016020">
    <property type="term" value="C:membrane"/>
    <property type="evidence" value="ECO:0007669"/>
    <property type="project" value="InterPro"/>
</dbReference>
<dbReference type="SMART" id="SM00304">
    <property type="entry name" value="HAMP"/>
    <property type="match status" value="1"/>
</dbReference>
<dbReference type="AlphaFoldDB" id="A0A7C9UV20"/>
<feature type="domain" description="Methyl-accepting transducer" evidence="5">
    <location>
        <begin position="432"/>
        <end position="668"/>
    </location>
</feature>
<name>A0A7C9UV20_9PROT</name>
<dbReference type="InterPro" id="IPR004089">
    <property type="entry name" value="MCPsignal_dom"/>
</dbReference>
<evidence type="ECO:0000313" key="7">
    <source>
        <dbReference type="EMBL" id="NFV81128.1"/>
    </source>
</evidence>
<evidence type="ECO:0000259" key="5">
    <source>
        <dbReference type="PROSITE" id="PS50111"/>
    </source>
</evidence>
<gene>
    <name evidence="7" type="ORF">G4223_13500</name>
</gene>
<proteinExistence type="inferred from homology"/>
<dbReference type="CDD" id="cd12913">
    <property type="entry name" value="PDC1_MCP_like"/>
    <property type="match status" value="1"/>
</dbReference>
<dbReference type="Pfam" id="PF22673">
    <property type="entry name" value="MCP-like_PDC_1"/>
    <property type="match status" value="1"/>
</dbReference>
<feature type="transmembrane region" description="Helical" evidence="4">
    <location>
        <begin position="318"/>
        <end position="341"/>
    </location>
</feature>
<dbReference type="CDD" id="cd06225">
    <property type="entry name" value="HAMP"/>
    <property type="match status" value="1"/>
</dbReference>
<evidence type="ECO:0000256" key="2">
    <source>
        <dbReference type="ARBA" id="ARBA00029447"/>
    </source>
</evidence>
<comment type="caution">
    <text evidence="7">The sequence shown here is derived from an EMBL/GenBank/DDBJ whole genome shotgun (WGS) entry which is preliminary data.</text>
</comment>
<accession>A0A7C9UV20</accession>
<evidence type="ECO:0000256" key="3">
    <source>
        <dbReference type="PROSITE-ProRule" id="PRU00284"/>
    </source>
</evidence>
<dbReference type="PROSITE" id="PS50885">
    <property type="entry name" value="HAMP"/>
    <property type="match status" value="1"/>
</dbReference>
<dbReference type="PANTHER" id="PTHR32089:SF112">
    <property type="entry name" value="LYSOZYME-LIKE PROTEIN-RELATED"/>
    <property type="match status" value="1"/>
</dbReference>
<evidence type="ECO:0000256" key="4">
    <source>
        <dbReference type="SAM" id="Phobius"/>
    </source>
</evidence>
<dbReference type="Proteomes" id="UP000480684">
    <property type="component" value="Unassembled WGS sequence"/>
</dbReference>
<dbReference type="SMART" id="SM00283">
    <property type="entry name" value="MA"/>
    <property type="match status" value="1"/>
</dbReference>
<dbReference type="PROSITE" id="PS50111">
    <property type="entry name" value="CHEMOTAXIS_TRANSDUC_2"/>
    <property type="match status" value="1"/>
</dbReference>
<dbReference type="SUPFAM" id="SSF58104">
    <property type="entry name" value="Methyl-accepting chemotaxis protein (MCP) signaling domain"/>
    <property type="match status" value="1"/>
</dbReference>